<reference evidence="5 6" key="1">
    <citation type="submission" date="2016-11" db="EMBL/GenBank/DDBJ databases">
        <authorList>
            <person name="Jaros S."/>
            <person name="Januszkiewicz K."/>
            <person name="Wedrychowicz H."/>
        </authorList>
    </citation>
    <scope>NUCLEOTIDE SEQUENCE [LARGE SCALE GENOMIC DNA]</scope>
    <source>
        <strain evidence="5 6">DSM 21758</strain>
    </source>
</reference>
<dbReference type="RefSeq" id="WP_072986013.1">
    <property type="nucleotide sequence ID" value="NZ_FQZB01000006.1"/>
</dbReference>
<proteinExistence type="inferred from homology"/>
<dbReference type="GO" id="GO:0043024">
    <property type="term" value="F:ribosomal small subunit binding"/>
    <property type="evidence" value="ECO:0007669"/>
    <property type="project" value="TreeGrafter"/>
</dbReference>
<dbReference type="CDD" id="cd00552">
    <property type="entry name" value="RaiA"/>
    <property type="match status" value="1"/>
</dbReference>
<keyword evidence="6" id="KW-1185">Reference proteome</keyword>
<evidence type="ECO:0000313" key="6">
    <source>
        <dbReference type="Proteomes" id="UP000184310"/>
    </source>
</evidence>
<dbReference type="InterPro" id="IPR038416">
    <property type="entry name" value="Ribosom_S30AE_C_sf"/>
</dbReference>
<dbReference type="OrthoDB" id="9794975at2"/>
<dbReference type="AlphaFoldDB" id="A0A1M6H1Q4"/>
<keyword evidence="1 3" id="KW-0963">Cytoplasm</keyword>
<evidence type="ECO:0000256" key="2">
    <source>
        <dbReference type="ARBA" id="ARBA00022845"/>
    </source>
</evidence>
<sequence>MQVTVYGKNIEVTPTLRETVERKISKFGKYFTPNVQAKATLSVQKNRQTIEVTIPFNGVVLRGEETTDDMYKSIDLVENKLERQIRKQKTKLAKRNNYDSLRFPSVTEAQVVDEEVNEGKIVKTKRFDVKPMSADEAVLQMELVGHNFFVFQDSETNQMNVVYKRKDGHYGLIEPEMK</sequence>
<dbReference type="PANTHER" id="PTHR33231">
    <property type="entry name" value="30S RIBOSOMAL PROTEIN"/>
    <property type="match status" value="1"/>
</dbReference>
<keyword evidence="2 3" id="KW-0810">Translation regulation</keyword>
<dbReference type="InterPro" id="IPR032528">
    <property type="entry name" value="Ribosom_S30AE_C"/>
</dbReference>
<dbReference type="EMBL" id="FQZB01000006">
    <property type="protein sequence ID" value="SHJ16119.1"/>
    <property type="molecule type" value="Genomic_DNA"/>
</dbReference>
<dbReference type="Pfam" id="PF02482">
    <property type="entry name" value="Ribosomal_S30AE"/>
    <property type="match status" value="1"/>
</dbReference>
<evidence type="ECO:0000256" key="1">
    <source>
        <dbReference type="ARBA" id="ARBA00022490"/>
    </source>
</evidence>
<dbReference type="SUPFAM" id="SSF69754">
    <property type="entry name" value="Ribosome binding protein Y (YfiA homologue)"/>
    <property type="match status" value="1"/>
</dbReference>
<name>A0A1M6H1Q4_9CLOT</name>
<evidence type="ECO:0000313" key="5">
    <source>
        <dbReference type="EMBL" id="SHJ16119.1"/>
    </source>
</evidence>
<dbReference type="InterPro" id="IPR003489">
    <property type="entry name" value="RHF/RaiA"/>
</dbReference>
<dbReference type="Gene3D" id="3.30.505.50">
    <property type="entry name" value="Sigma 54 modulation/S30EA ribosomal protein, C-terminal domain"/>
    <property type="match status" value="1"/>
</dbReference>
<dbReference type="Pfam" id="PF16321">
    <property type="entry name" value="Ribosom_S30AE_C"/>
    <property type="match status" value="1"/>
</dbReference>
<comment type="subcellular location">
    <subcellularLocation>
        <location evidence="3">Cytoplasm</location>
    </subcellularLocation>
</comment>
<dbReference type="PANTHER" id="PTHR33231:SF1">
    <property type="entry name" value="30S RIBOSOMAL PROTEIN"/>
    <property type="match status" value="1"/>
</dbReference>
<comment type="function">
    <text evidence="3">Required for dimerization of active 70S ribosomes into 100S ribosomes in stationary phase; 100S ribosomes are translationally inactive and sometimes present during exponential growth.</text>
</comment>
<evidence type="ECO:0000259" key="4">
    <source>
        <dbReference type="Pfam" id="PF16321"/>
    </source>
</evidence>
<dbReference type="GO" id="GO:0022627">
    <property type="term" value="C:cytosolic small ribosomal subunit"/>
    <property type="evidence" value="ECO:0007669"/>
    <property type="project" value="TreeGrafter"/>
</dbReference>
<protein>
    <recommendedName>
        <fullName evidence="3">Ribosome hibernation promoting factor</fullName>
        <shortName evidence="3">HPF</shortName>
    </recommendedName>
</protein>
<dbReference type="InterPro" id="IPR034694">
    <property type="entry name" value="HPF_long/plastid"/>
</dbReference>
<dbReference type="Proteomes" id="UP000184310">
    <property type="component" value="Unassembled WGS sequence"/>
</dbReference>
<dbReference type="HAMAP" id="MF_00839">
    <property type="entry name" value="HPF"/>
    <property type="match status" value="1"/>
</dbReference>
<gene>
    <name evidence="3" type="primary">hpf</name>
    <name evidence="5" type="ORF">SAMN02745163_01456</name>
</gene>
<dbReference type="Gene3D" id="3.30.160.100">
    <property type="entry name" value="Ribosome hibernation promotion factor-like"/>
    <property type="match status" value="1"/>
</dbReference>
<dbReference type="GO" id="GO:0045900">
    <property type="term" value="P:negative regulation of translational elongation"/>
    <property type="evidence" value="ECO:0007669"/>
    <property type="project" value="TreeGrafter"/>
</dbReference>
<evidence type="ECO:0000256" key="3">
    <source>
        <dbReference type="HAMAP-Rule" id="MF_00839"/>
    </source>
</evidence>
<dbReference type="STRING" id="1121302.SAMN02745163_01456"/>
<feature type="domain" description="Sigma 54 modulation/S30EA ribosomal protein C-terminal" evidence="4">
    <location>
        <begin position="118"/>
        <end position="172"/>
    </location>
</feature>
<dbReference type="InterPro" id="IPR050574">
    <property type="entry name" value="HPF/YfiA_ribosome-assoc"/>
</dbReference>
<accession>A0A1M6H1Q4</accession>
<organism evidence="5 6">
    <name type="scientific">Clostridium cavendishii DSM 21758</name>
    <dbReference type="NCBI Taxonomy" id="1121302"/>
    <lineage>
        <taxon>Bacteria</taxon>
        <taxon>Bacillati</taxon>
        <taxon>Bacillota</taxon>
        <taxon>Clostridia</taxon>
        <taxon>Eubacteriales</taxon>
        <taxon>Clostridiaceae</taxon>
        <taxon>Clostridium</taxon>
    </lineage>
</organism>
<comment type="subunit">
    <text evidence="3">Interacts with 100S ribosomes.</text>
</comment>
<dbReference type="InterPro" id="IPR036567">
    <property type="entry name" value="RHF-like"/>
</dbReference>
<dbReference type="FunFam" id="3.30.505.50:FF:000001">
    <property type="entry name" value="Ribosome hibernation promoting factor"/>
    <property type="match status" value="1"/>
</dbReference>
<comment type="similarity">
    <text evidence="3">Belongs to the HPF/YfiA ribosome-associated protein family. Long HPF subfamily.</text>
</comment>
<dbReference type="NCBIfam" id="TIGR00741">
    <property type="entry name" value="yfiA"/>
    <property type="match status" value="1"/>
</dbReference>